<dbReference type="InterPro" id="IPR020103">
    <property type="entry name" value="PsdUridine_synth_cat_dom_sf"/>
</dbReference>
<organism evidence="1">
    <name type="scientific">marine sediment metagenome</name>
    <dbReference type="NCBI Taxonomy" id="412755"/>
    <lineage>
        <taxon>unclassified sequences</taxon>
        <taxon>metagenomes</taxon>
        <taxon>ecological metagenomes</taxon>
    </lineage>
</organism>
<dbReference type="GO" id="GO:0003723">
    <property type="term" value="F:RNA binding"/>
    <property type="evidence" value="ECO:0007669"/>
    <property type="project" value="InterPro"/>
</dbReference>
<dbReference type="SUPFAM" id="SSF55120">
    <property type="entry name" value="Pseudouridine synthase"/>
    <property type="match status" value="1"/>
</dbReference>
<dbReference type="Gene3D" id="3.30.2350.10">
    <property type="entry name" value="Pseudouridine synthase"/>
    <property type="match status" value="1"/>
</dbReference>
<evidence type="ECO:0008006" key="2">
    <source>
        <dbReference type="Google" id="ProtNLM"/>
    </source>
</evidence>
<evidence type="ECO:0000313" key="1">
    <source>
        <dbReference type="EMBL" id="GAG66750.1"/>
    </source>
</evidence>
<dbReference type="GO" id="GO:0009982">
    <property type="term" value="F:pseudouridine synthase activity"/>
    <property type="evidence" value="ECO:0007669"/>
    <property type="project" value="InterPro"/>
</dbReference>
<dbReference type="InterPro" id="IPR050343">
    <property type="entry name" value="RsuA_PseudoU_synthase"/>
</dbReference>
<dbReference type="PANTHER" id="PTHR47683">
    <property type="entry name" value="PSEUDOURIDINE SYNTHASE FAMILY PROTEIN-RELATED"/>
    <property type="match status" value="1"/>
</dbReference>
<proteinExistence type="predicted"/>
<accession>X0ZB34</accession>
<sequence length="119" mass="13929">LTFRLTHPRFEQEKEYLVRIGQSLKPEDKMKLEKGIHLDDGKTSPAEVKALKYPPFSYSVTIHEGKKRQVRRMFAALGYKVLELKRIRLCSLRLGTLPEGEIRELTPRQVQSLKRGRRI</sequence>
<comment type="caution">
    <text evidence="1">The sequence shown here is derived from an EMBL/GenBank/DDBJ whole genome shotgun (WGS) entry which is preliminary data.</text>
</comment>
<protein>
    <recommendedName>
        <fullName evidence="2">Pseudouridine synthase RsuA/RluA-like domain-containing protein</fullName>
    </recommendedName>
</protein>
<name>X0ZB34_9ZZZZ</name>
<dbReference type="EMBL" id="BART01009335">
    <property type="protein sequence ID" value="GAG66750.1"/>
    <property type="molecule type" value="Genomic_DNA"/>
</dbReference>
<dbReference type="GO" id="GO:0001522">
    <property type="term" value="P:pseudouridine synthesis"/>
    <property type="evidence" value="ECO:0007669"/>
    <property type="project" value="InterPro"/>
</dbReference>
<feature type="non-terminal residue" evidence="1">
    <location>
        <position position="1"/>
    </location>
</feature>
<reference evidence="1" key="1">
    <citation type="journal article" date="2014" name="Front. Microbiol.">
        <title>High frequency of phylogenetically diverse reductive dehalogenase-homologous genes in deep subseafloor sedimentary metagenomes.</title>
        <authorList>
            <person name="Kawai M."/>
            <person name="Futagami T."/>
            <person name="Toyoda A."/>
            <person name="Takaki Y."/>
            <person name="Nishi S."/>
            <person name="Hori S."/>
            <person name="Arai W."/>
            <person name="Tsubouchi T."/>
            <person name="Morono Y."/>
            <person name="Uchiyama I."/>
            <person name="Ito T."/>
            <person name="Fujiyama A."/>
            <person name="Inagaki F."/>
            <person name="Takami H."/>
        </authorList>
    </citation>
    <scope>NUCLEOTIDE SEQUENCE</scope>
    <source>
        <strain evidence="1">Expedition CK06-06</strain>
    </source>
</reference>
<dbReference type="AlphaFoldDB" id="X0ZB34"/>
<gene>
    <name evidence="1" type="ORF">S01H4_20715</name>
</gene>
<dbReference type="PANTHER" id="PTHR47683:SF2">
    <property type="entry name" value="RNA-BINDING S4 DOMAIN-CONTAINING PROTEIN"/>
    <property type="match status" value="1"/>
</dbReference>